<accession>A0A1I5YTU7</accession>
<proteinExistence type="predicted"/>
<keyword evidence="1" id="KW-1133">Transmembrane helix</keyword>
<name>A0A1I5YTU7_9LACT</name>
<feature type="transmembrane region" description="Helical" evidence="1">
    <location>
        <begin position="7"/>
        <end position="28"/>
    </location>
</feature>
<dbReference type="RefSeq" id="WP_092481241.1">
    <property type="nucleotide sequence ID" value="NZ_FOXW01000016.1"/>
</dbReference>
<gene>
    <name evidence="2" type="ORF">SAMN04488506_2250</name>
</gene>
<dbReference type="AlphaFoldDB" id="A0A1I5YTU7"/>
<keyword evidence="1" id="KW-0472">Membrane</keyword>
<sequence length="122" mass="14493">MRLFGLTILFMFNTLISTFISFALYGLFRLNFGLIEGVTDNSGLFFFILIGITLLFILWFSFYQVYKHNRKIWLTLFLLFGLVLVIFNSKVFWFLFLMLIYFIGIGLIYFDKNFTPAKDNKN</sequence>
<keyword evidence="1" id="KW-0812">Transmembrane</keyword>
<feature type="transmembrane region" description="Helical" evidence="1">
    <location>
        <begin position="93"/>
        <end position="110"/>
    </location>
</feature>
<keyword evidence="3" id="KW-1185">Reference proteome</keyword>
<dbReference type="Proteomes" id="UP000199136">
    <property type="component" value="Unassembled WGS sequence"/>
</dbReference>
<protein>
    <submittedName>
        <fullName evidence="2">Uncharacterized protein</fullName>
    </submittedName>
</protein>
<feature type="transmembrane region" description="Helical" evidence="1">
    <location>
        <begin position="72"/>
        <end position="87"/>
    </location>
</feature>
<evidence type="ECO:0000313" key="2">
    <source>
        <dbReference type="EMBL" id="SFQ47681.1"/>
    </source>
</evidence>
<organism evidence="2 3">
    <name type="scientific">Desemzia incerta</name>
    <dbReference type="NCBI Taxonomy" id="82801"/>
    <lineage>
        <taxon>Bacteria</taxon>
        <taxon>Bacillati</taxon>
        <taxon>Bacillota</taxon>
        <taxon>Bacilli</taxon>
        <taxon>Lactobacillales</taxon>
        <taxon>Carnobacteriaceae</taxon>
        <taxon>Desemzia</taxon>
    </lineage>
</organism>
<feature type="transmembrane region" description="Helical" evidence="1">
    <location>
        <begin position="43"/>
        <end position="60"/>
    </location>
</feature>
<evidence type="ECO:0000313" key="3">
    <source>
        <dbReference type="Proteomes" id="UP000199136"/>
    </source>
</evidence>
<reference evidence="2 3" key="1">
    <citation type="submission" date="2016-10" db="EMBL/GenBank/DDBJ databases">
        <authorList>
            <person name="de Groot N.N."/>
        </authorList>
    </citation>
    <scope>NUCLEOTIDE SEQUENCE [LARGE SCALE GENOMIC DNA]</scope>
    <source>
        <strain evidence="2 3">DSM 20581</strain>
    </source>
</reference>
<dbReference type="EMBL" id="FOXW01000016">
    <property type="protein sequence ID" value="SFQ47681.1"/>
    <property type="molecule type" value="Genomic_DNA"/>
</dbReference>
<evidence type="ECO:0000256" key="1">
    <source>
        <dbReference type="SAM" id="Phobius"/>
    </source>
</evidence>